<dbReference type="EMBL" id="CP015959">
    <property type="protein sequence ID" value="QLB64352.1"/>
    <property type="molecule type" value="Genomic_DNA"/>
</dbReference>
<accession>A0A9Q6WMU1</accession>
<gene>
    <name evidence="2" type="ORF">A9O66_17770</name>
</gene>
<sequence length="99" mass="10681">MKSDEALWQEVDQALRRELGIAILQAAHAWCADLPVLGTHGAGPQARWRYGSVAAAVAPFTDMPLLVVPGKSRCRRNAPRAMPASCGRHVSLAHTARLT</sequence>
<dbReference type="RefSeq" id="WP_107201589.1">
    <property type="nucleotide sequence ID" value="NZ_CP015959.1"/>
</dbReference>
<dbReference type="Pfam" id="PF00582">
    <property type="entry name" value="Usp"/>
    <property type="match status" value="1"/>
</dbReference>
<evidence type="ECO:0000313" key="3">
    <source>
        <dbReference type="Proteomes" id="UP000509548"/>
    </source>
</evidence>
<evidence type="ECO:0000259" key="1">
    <source>
        <dbReference type="Pfam" id="PF00582"/>
    </source>
</evidence>
<dbReference type="InterPro" id="IPR006016">
    <property type="entry name" value="UspA"/>
</dbReference>
<evidence type="ECO:0000313" key="2">
    <source>
        <dbReference type="EMBL" id="QLB64352.1"/>
    </source>
</evidence>
<reference evidence="2 3" key="1">
    <citation type="journal article" date="2014" name="Genome Announc.">
        <title>Draft Genome Sequence of the Haloacid-Degrading Burkholderia caribensis Strain MBA4.</title>
        <authorList>
            <person name="Pan Y."/>
            <person name="Kong K.F."/>
            <person name="Tsang J.S."/>
        </authorList>
    </citation>
    <scope>NUCLEOTIDE SEQUENCE [LARGE SCALE GENOMIC DNA]</scope>
    <source>
        <strain evidence="2 3">852011</strain>
    </source>
</reference>
<organism evidence="2 3">
    <name type="scientific">Paraburkholderia caribensis</name>
    <dbReference type="NCBI Taxonomy" id="75105"/>
    <lineage>
        <taxon>Bacteria</taxon>
        <taxon>Pseudomonadati</taxon>
        <taxon>Pseudomonadota</taxon>
        <taxon>Betaproteobacteria</taxon>
        <taxon>Burkholderiales</taxon>
        <taxon>Burkholderiaceae</taxon>
        <taxon>Paraburkholderia</taxon>
    </lineage>
</organism>
<dbReference type="AlphaFoldDB" id="A0A9Q6WMU1"/>
<feature type="domain" description="UspA" evidence="1">
    <location>
        <begin position="20"/>
        <end position="69"/>
    </location>
</feature>
<dbReference type="InterPro" id="IPR014729">
    <property type="entry name" value="Rossmann-like_a/b/a_fold"/>
</dbReference>
<protein>
    <recommendedName>
        <fullName evidence="1">UspA domain-containing protein</fullName>
    </recommendedName>
</protein>
<dbReference type="Gene3D" id="3.40.50.620">
    <property type="entry name" value="HUPs"/>
    <property type="match status" value="1"/>
</dbReference>
<proteinExistence type="predicted"/>
<dbReference type="SUPFAM" id="SSF52402">
    <property type="entry name" value="Adenine nucleotide alpha hydrolases-like"/>
    <property type="match status" value="1"/>
</dbReference>
<dbReference type="Proteomes" id="UP000509548">
    <property type="component" value="Chromosome 2"/>
</dbReference>
<name>A0A9Q6WMU1_9BURK</name>